<organism evidence="2 3">
    <name type="scientific">Endozoicomonas montiporae</name>
    <dbReference type="NCBI Taxonomy" id="1027273"/>
    <lineage>
        <taxon>Bacteria</taxon>
        <taxon>Pseudomonadati</taxon>
        <taxon>Pseudomonadota</taxon>
        <taxon>Gammaproteobacteria</taxon>
        <taxon>Oceanospirillales</taxon>
        <taxon>Endozoicomonadaceae</taxon>
        <taxon>Endozoicomonas</taxon>
    </lineage>
</organism>
<evidence type="ECO:0000313" key="2">
    <source>
        <dbReference type="EMBL" id="KEQ15404.1"/>
    </source>
</evidence>
<dbReference type="Gene3D" id="3.10.450.50">
    <property type="match status" value="1"/>
</dbReference>
<evidence type="ECO:0000313" key="3">
    <source>
        <dbReference type="Proteomes" id="UP000028006"/>
    </source>
</evidence>
<accession>A0A081NAD1</accession>
<protein>
    <recommendedName>
        <fullName evidence="1">SnoaL-like domain-containing protein</fullName>
    </recommendedName>
</protein>
<reference evidence="2 3" key="1">
    <citation type="submission" date="2014-06" db="EMBL/GenBank/DDBJ databases">
        <title>Whole Genome Sequences of Three Symbiotic Endozoicomonas Bacteria.</title>
        <authorList>
            <person name="Neave M.J."/>
            <person name="Apprill A."/>
            <person name="Voolstra C.R."/>
        </authorList>
    </citation>
    <scope>NUCLEOTIDE SEQUENCE [LARGE SCALE GENOMIC DNA]</scope>
    <source>
        <strain evidence="2 3">LMG 24815</strain>
    </source>
</reference>
<dbReference type="InterPro" id="IPR032710">
    <property type="entry name" value="NTF2-like_dom_sf"/>
</dbReference>
<dbReference type="AlphaFoldDB" id="A0A081NAD1"/>
<keyword evidence="3" id="KW-1185">Reference proteome</keyword>
<comment type="caution">
    <text evidence="2">The sequence shown here is derived from an EMBL/GenBank/DDBJ whole genome shotgun (WGS) entry which is preliminary data.</text>
</comment>
<dbReference type="RefSeq" id="WP_034872666.1">
    <property type="nucleotide sequence ID" value="NZ_JOKG01000001.1"/>
</dbReference>
<sequence length="137" mass="15290">MKDTAMSHAEKLGLLRGALLEVLGNHDATKVGDYFTDDAVIIINEKRLEGKQQISDRLNWIRANTGNISVTIHRAFFHENQGFDHHTTEAVTADGEPVTFKIFGYCELRDGKICLYEDVTIQTAGKEAMHVATSSRI</sequence>
<feature type="domain" description="SnoaL-like" evidence="1">
    <location>
        <begin position="18"/>
        <end position="114"/>
    </location>
</feature>
<evidence type="ECO:0000259" key="1">
    <source>
        <dbReference type="Pfam" id="PF12680"/>
    </source>
</evidence>
<dbReference type="InterPro" id="IPR037401">
    <property type="entry name" value="SnoaL-like"/>
</dbReference>
<dbReference type="SUPFAM" id="SSF54427">
    <property type="entry name" value="NTF2-like"/>
    <property type="match status" value="1"/>
</dbReference>
<proteinExistence type="predicted"/>
<name>A0A081NAD1_9GAMM</name>
<gene>
    <name evidence="2" type="ORF">GZ77_01785</name>
</gene>
<dbReference type="Pfam" id="PF12680">
    <property type="entry name" value="SnoaL_2"/>
    <property type="match status" value="1"/>
</dbReference>
<dbReference type="Proteomes" id="UP000028006">
    <property type="component" value="Unassembled WGS sequence"/>
</dbReference>
<dbReference type="EMBL" id="JOKG01000001">
    <property type="protein sequence ID" value="KEQ15404.1"/>
    <property type="molecule type" value="Genomic_DNA"/>
</dbReference>